<comment type="caution">
    <text evidence="5">The sequence shown here is derived from an EMBL/GenBank/DDBJ whole genome shotgun (WGS) entry which is preliminary data.</text>
</comment>
<sequence length="277" mass="28598">MNYLQDKVVMVTGAGSGFGRVTALQLARLGARVTCLDVVSQNAEETAGLITDAGGTALAVAADVTDIDSLRAAVEATIATWGQVDALINNAGTMPLAFMADHAMAMASWARCIDINFKGVVNGTAAVFDQMIAQGSGHIVNISSIYANHPLAGAAVYGATKASVAYFSDAVRQECRGKIKVSVIKPTGSTSTNLTQTVLNPAAALGIAGQNGADFLQFLQHRALGTIPDGAVDPDGMAYCSIDPEYIAAAIVHVLNQPAGVLISDMTVRATNDPFIV</sequence>
<accession>A0ABV7IT13</accession>
<comment type="similarity">
    <text evidence="1 4">Belongs to the short-chain dehydrogenases/reductases (SDR) family.</text>
</comment>
<keyword evidence="3 5" id="KW-0560">Oxidoreductase</keyword>
<dbReference type="InterPro" id="IPR036291">
    <property type="entry name" value="NAD(P)-bd_dom_sf"/>
</dbReference>
<dbReference type="GO" id="GO:0016491">
    <property type="term" value="F:oxidoreductase activity"/>
    <property type="evidence" value="ECO:0007669"/>
    <property type="project" value="UniProtKB-KW"/>
</dbReference>
<dbReference type="PROSITE" id="PS00061">
    <property type="entry name" value="ADH_SHORT"/>
    <property type="match status" value="1"/>
</dbReference>
<proteinExistence type="inferred from homology"/>
<name>A0ABV7IT13_9SPHN</name>
<dbReference type="Proteomes" id="UP001595604">
    <property type="component" value="Unassembled WGS sequence"/>
</dbReference>
<dbReference type="RefSeq" id="WP_379509432.1">
    <property type="nucleotide sequence ID" value="NZ_JBHRTQ010000007.1"/>
</dbReference>
<evidence type="ECO:0000256" key="4">
    <source>
        <dbReference type="RuleBase" id="RU000363"/>
    </source>
</evidence>
<organism evidence="5 6">
    <name type="scientific">Novosphingobium bradum</name>
    <dbReference type="NCBI Taxonomy" id="1737444"/>
    <lineage>
        <taxon>Bacteria</taxon>
        <taxon>Pseudomonadati</taxon>
        <taxon>Pseudomonadota</taxon>
        <taxon>Alphaproteobacteria</taxon>
        <taxon>Sphingomonadales</taxon>
        <taxon>Sphingomonadaceae</taxon>
        <taxon>Novosphingobium</taxon>
    </lineage>
</organism>
<dbReference type="Pfam" id="PF00106">
    <property type="entry name" value="adh_short"/>
    <property type="match status" value="1"/>
</dbReference>
<dbReference type="InterPro" id="IPR002347">
    <property type="entry name" value="SDR_fam"/>
</dbReference>
<dbReference type="SUPFAM" id="SSF51735">
    <property type="entry name" value="NAD(P)-binding Rossmann-fold domains"/>
    <property type="match status" value="1"/>
</dbReference>
<dbReference type="PRINTS" id="PR00081">
    <property type="entry name" value="GDHRDH"/>
</dbReference>
<dbReference type="Gene3D" id="3.40.50.720">
    <property type="entry name" value="NAD(P)-binding Rossmann-like Domain"/>
    <property type="match status" value="1"/>
</dbReference>
<evidence type="ECO:0000256" key="1">
    <source>
        <dbReference type="ARBA" id="ARBA00006484"/>
    </source>
</evidence>
<evidence type="ECO:0000256" key="2">
    <source>
        <dbReference type="ARBA" id="ARBA00022857"/>
    </source>
</evidence>
<dbReference type="PANTHER" id="PTHR43391:SF14">
    <property type="entry name" value="DEHYDROGENASE_REDUCTASE SDR FAMILY PROTEIN 7-LIKE"/>
    <property type="match status" value="1"/>
</dbReference>
<evidence type="ECO:0000256" key="3">
    <source>
        <dbReference type="ARBA" id="ARBA00023002"/>
    </source>
</evidence>
<evidence type="ECO:0000313" key="5">
    <source>
        <dbReference type="EMBL" id="MFC3174058.1"/>
    </source>
</evidence>
<gene>
    <name evidence="5" type="ORF">ACFOD9_07340</name>
</gene>
<dbReference type="EMBL" id="JBHRTQ010000007">
    <property type="protein sequence ID" value="MFC3174058.1"/>
    <property type="molecule type" value="Genomic_DNA"/>
</dbReference>
<keyword evidence="6" id="KW-1185">Reference proteome</keyword>
<protein>
    <submittedName>
        <fullName evidence="5">SDR family oxidoreductase</fullName>
        <ecNumber evidence="5">1.-.-.-</ecNumber>
    </submittedName>
</protein>
<dbReference type="PANTHER" id="PTHR43391">
    <property type="entry name" value="RETINOL DEHYDROGENASE-RELATED"/>
    <property type="match status" value="1"/>
</dbReference>
<dbReference type="InterPro" id="IPR020904">
    <property type="entry name" value="Sc_DH/Rdtase_CS"/>
</dbReference>
<dbReference type="PRINTS" id="PR00080">
    <property type="entry name" value="SDRFAMILY"/>
</dbReference>
<dbReference type="EC" id="1.-.-.-" evidence="5"/>
<reference evidence="6" key="1">
    <citation type="journal article" date="2019" name="Int. J. Syst. Evol. Microbiol.">
        <title>The Global Catalogue of Microorganisms (GCM) 10K type strain sequencing project: providing services to taxonomists for standard genome sequencing and annotation.</title>
        <authorList>
            <consortium name="The Broad Institute Genomics Platform"/>
            <consortium name="The Broad Institute Genome Sequencing Center for Infectious Disease"/>
            <person name="Wu L."/>
            <person name="Ma J."/>
        </authorList>
    </citation>
    <scope>NUCLEOTIDE SEQUENCE [LARGE SCALE GENOMIC DNA]</scope>
    <source>
        <strain evidence="6">KCTC 42984</strain>
    </source>
</reference>
<keyword evidence="2" id="KW-0521">NADP</keyword>
<dbReference type="CDD" id="cd05233">
    <property type="entry name" value="SDR_c"/>
    <property type="match status" value="1"/>
</dbReference>
<evidence type="ECO:0000313" key="6">
    <source>
        <dbReference type="Proteomes" id="UP001595604"/>
    </source>
</evidence>